<proteinExistence type="predicted"/>
<protein>
    <submittedName>
        <fullName evidence="1">Zinc/iron-chelating domain-containing protein</fullName>
    </submittedName>
</protein>
<accession>A0ABM8EJ24</accession>
<evidence type="ECO:0000313" key="1">
    <source>
        <dbReference type="EMBL" id="BDV42374.1"/>
    </source>
</evidence>
<evidence type="ECO:0000313" key="2">
    <source>
        <dbReference type="Proteomes" id="UP001317705"/>
    </source>
</evidence>
<dbReference type="RefSeq" id="WP_282002798.1">
    <property type="nucleotide sequence ID" value="NZ_AP027151.1"/>
</dbReference>
<dbReference type="Proteomes" id="UP001317705">
    <property type="component" value="Chromosome"/>
</dbReference>
<organism evidence="1 2">
    <name type="scientific">Geotalea uraniireducens</name>
    <dbReference type="NCBI Taxonomy" id="351604"/>
    <lineage>
        <taxon>Bacteria</taxon>
        <taxon>Pseudomonadati</taxon>
        <taxon>Thermodesulfobacteriota</taxon>
        <taxon>Desulfuromonadia</taxon>
        <taxon>Geobacterales</taxon>
        <taxon>Geobacteraceae</taxon>
        <taxon>Geotalea</taxon>
    </lineage>
</organism>
<gene>
    <name evidence="1" type="ORF">GURASL_12970</name>
</gene>
<reference evidence="1 2" key="1">
    <citation type="submission" date="2022-12" db="EMBL/GenBank/DDBJ databases">
        <title>Polyphasic characterization of Geotalea uranireducens NIT-SL11 newly isolated from a complex of sewage sludge and microbially reduced graphene oxide.</title>
        <authorList>
            <person name="Xie L."/>
            <person name="Yoshida N."/>
            <person name="Meng L."/>
        </authorList>
    </citation>
    <scope>NUCLEOTIDE SEQUENCE [LARGE SCALE GENOMIC DNA]</scope>
    <source>
        <strain evidence="1 2">NIT-SL11</strain>
    </source>
</reference>
<keyword evidence="2" id="KW-1185">Reference proteome</keyword>
<dbReference type="EMBL" id="AP027151">
    <property type="protein sequence ID" value="BDV42374.1"/>
    <property type="molecule type" value="Genomic_DNA"/>
</dbReference>
<sequence>MFFHQRGERKHGIMSDIPVDGSRCAGCAADCCRGFFSVALTPEEYALLQRLGARRLEFTLSGRFYLIIENGCEFLCEDRCGIYESRPTICRRFTCSDGDKPAAGR</sequence>
<dbReference type="Pfam" id="PF03692">
    <property type="entry name" value="CxxCxxCC"/>
    <property type="match status" value="1"/>
</dbReference>
<name>A0ABM8EJ24_9BACT</name>
<dbReference type="InterPro" id="IPR005358">
    <property type="entry name" value="Puta_zinc/iron-chelating_dom"/>
</dbReference>